<name>A0ABP8T3P0_9ACTN</name>
<feature type="region of interest" description="Disordered" evidence="1">
    <location>
        <begin position="1"/>
        <end position="53"/>
    </location>
</feature>
<dbReference type="Proteomes" id="UP001500307">
    <property type="component" value="Unassembled WGS sequence"/>
</dbReference>
<reference evidence="3" key="1">
    <citation type="journal article" date="2019" name="Int. J. Syst. Evol. Microbiol.">
        <title>The Global Catalogue of Microorganisms (GCM) 10K type strain sequencing project: providing services to taxonomists for standard genome sequencing and annotation.</title>
        <authorList>
            <consortium name="The Broad Institute Genomics Platform"/>
            <consortium name="The Broad Institute Genome Sequencing Center for Infectious Disease"/>
            <person name="Wu L."/>
            <person name="Ma J."/>
        </authorList>
    </citation>
    <scope>NUCLEOTIDE SEQUENCE [LARGE SCALE GENOMIC DNA]</scope>
    <source>
        <strain evidence="3">JCM 3175</strain>
    </source>
</reference>
<evidence type="ECO:0000256" key="1">
    <source>
        <dbReference type="SAM" id="MobiDB-lite"/>
    </source>
</evidence>
<protein>
    <submittedName>
        <fullName evidence="2">Uncharacterized protein</fullName>
    </submittedName>
</protein>
<organism evidence="2 3">
    <name type="scientific">Micromonospora coerulea</name>
    <dbReference type="NCBI Taxonomy" id="47856"/>
    <lineage>
        <taxon>Bacteria</taxon>
        <taxon>Bacillati</taxon>
        <taxon>Actinomycetota</taxon>
        <taxon>Actinomycetes</taxon>
        <taxon>Micromonosporales</taxon>
        <taxon>Micromonosporaceae</taxon>
        <taxon>Micromonospora</taxon>
    </lineage>
</organism>
<feature type="compositionally biased region" description="Basic and acidic residues" evidence="1">
    <location>
        <begin position="30"/>
        <end position="42"/>
    </location>
</feature>
<keyword evidence="3" id="KW-1185">Reference proteome</keyword>
<evidence type="ECO:0000313" key="2">
    <source>
        <dbReference type="EMBL" id="GAA4579708.1"/>
    </source>
</evidence>
<dbReference type="RefSeq" id="WP_346124792.1">
    <property type="nucleotide sequence ID" value="NZ_BAABGU010000051.1"/>
</dbReference>
<accession>A0ABP8T3P0</accession>
<sequence length="53" mass="6279">MSMPIPNERRVPTYLRQSGRPDLTPRQRRRVEQKQARLERLTGQRPQARGPGR</sequence>
<proteinExistence type="predicted"/>
<evidence type="ECO:0000313" key="3">
    <source>
        <dbReference type="Proteomes" id="UP001500307"/>
    </source>
</evidence>
<gene>
    <name evidence="2" type="ORF">GCM10023176_58020</name>
</gene>
<dbReference type="EMBL" id="BAABGU010000051">
    <property type="protein sequence ID" value="GAA4579708.1"/>
    <property type="molecule type" value="Genomic_DNA"/>
</dbReference>
<comment type="caution">
    <text evidence="2">The sequence shown here is derived from an EMBL/GenBank/DDBJ whole genome shotgun (WGS) entry which is preliminary data.</text>
</comment>